<comment type="caution">
    <text evidence="4">The sequence shown here is derived from an EMBL/GenBank/DDBJ whole genome shotgun (WGS) entry which is preliminary data.</text>
</comment>
<dbReference type="Pfam" id="PF00168">
    <property type="entry name" value="C2"/>
    <property type="match status" value="1"/>
</dbReference>
<dbReference type="PANTHER" id="PTHR46502">
    <property type="entry name" value="C2 DOMAIN-CONTAINING"/>
    <property type="match status" value="1"/>
</dbReference>
<evidence type="ECO:0000256" key="1">
    <source>
        <dbReference type="ARBA" id="ARBA00022723"/>
    </source>
</evidence>
<dbReference type="InterPro" id="IPR000008">
    <property type="entry name" value="C2_dom"/>
</dbReference>
<dbReference type="Gene3D" id="2.60.40.150">
    <property type="entry name" value="C2 domain"/>
    <property type="match status" value="1"/>
</dbReference>
<sequence length="131" mass="14709">MGYGTLEVILVNAKHLHNTDFLTKMDPYVIFSVKTQEKISTVAKGQGSNPEWNESFLFTVTDDVSELRLKIMDKGTFTADDFVGEATIPLDPALFIHGSLPPTSYNVVNKHQKYRGEIKIGLNFTPDPQNY</sequence>
<organism evidence="4 5">
    <name type="scientific">Rosa chinensis</name>
    <name type="common">China rose</name>
    <dbReference type="NCBI Taxonomy" id="74649"/>
    <lineage>
        <taxon>Eukaryota</taxon>
        <taxon>Viridiplantae</taxon>
        <taxon>Streptophyta</taxon>
        <taxon>Embryophyta</taxon>
        <taxon>Tracheophyta</taxon>
        <taxon>Spermatophyta</taxon>
        <taxon>Magnoliopsida</taxon>
        <taxon>eudicotyledons</taxon>
        <taxon>Gunneridae</taxon>
        <taxon>Pentapetalae</taxon>
        <taxon>rosids</taxon>
        <taxon>fabids</taxon>
        <taxon>Rosales</taxon>
        <taxon>Rosaceae</taxon>
        <taxon>Rosoideae</taxon>
        <taxon>Rosoideae incertae sedis</taxon>
        <taxon>Rosa</taxon>
    </lineage>
</organism>
<dbReference type="AlphaFoldDB" id="A0A2P6SGR8"/>
<evidence type="ECO:0000256" key="2">
    <source>
        <dbReference type="ARBA" id="ARBA00022837"/>
    </source>
</evidence>
<evidence type="ECO:0000259" key="3">
    <source>
        <dbReference type="PROSITE" id="PS50004"/>
    </source>
</evidence>
<keyword evidence="1" id="KW-0479">Metal-binding</keyword>
<proteinExistence type="predicted"/>
<dbReference type="PANTHER" id="PTHR46502:SF2">
    <property type="entry name" value="16 KDA PHLOEM PROTEIN 2"/>
    <property type="match status" value="1"/>
</dbReference>
<dbReference type="InterPro" id="IPR035892">
    <property type="entry name" value="C2_domain_sf"/>
</dbReference>
<accession>A0A2P6SGR8</accession>
<dbReference type="OMA" id="GWKQSSF"/>
<dbReference type="OrthoDB" id="419768at2759"/>
<dbReference type="SUPFAM" id="SSF49562">
    <property type="entry name" value="C2 domain (Calcium/lipid-binding domain, CaLB)"/>
    <property type="match status" value="1"/>
</dbReference>
<reference evidence="4 5" key="1">
    <citation type="journal article" date="2018" name="Nat. Genet.">
        <title>The Rosa genome provides new insights in the design of modern roses.</title>
        <authorList>
            <person name="Bendahmane M."/>
        </authorList>
    </citation>
    <scope>NUCLEOTIDE SEQUENCE [LARGE SCALE GENOMIC DNA]</scope>
    <source>
        <strain evidence="5">cv. Old Blush</strain>
    </source>
</reference>
<dbReference type="EMBL" id="PDCK01000039">
    <property type="protein sequence ID" value="PRQ57871.1"/>
    <property type="molecule type" value="Genomic_DNA"/>
</dbReference>
<evidence type="ECO:0000313" key="5">
    <source>
        <dbReference type="Proteomes" id="UP000238479"/>
    </source>
</evidence>
<keyword evidence="5" id="KW-1185">Reference proteome</keyword>
<dbReference type="PROSITE" id="PS50004">
    <property type="entry name" value="C2"/>
    <property type="match status" value="1"/>
</dbReference>
<dbReference type="GO" id="GO:0046872">
    <property type="term" value="F:metal ion binding"/>
    <property type="evidence" value="ECO:0007669"/>
    <property type="project" value="UniProtKB-KW"/>
</dbReference>
<feature type="domain" description="C2" evidence="3">
    <location>
        <begin position="1"/>
        <end position="104"/>
    </location>
</feature>
<name>A0A2P6SGR8_ROSCH</name>
<dbReference type="Gramene" id="PRQ57871">
    <property type="protein sequence ID" value="PRQ57871"/>
    <property type="gene ID" value="RchiOBHm_Chr1g0353061"/>
</dbReference>
<protein>
    <submittedName>
        <fullName evidence="4">Putative C2 domain-containing protein</fullName>
    </submittedName>
</protein>
<dbReference type="Proteomes" id="UP000238479">
    <property type="component" value="Chromosome 1"/>
</dbReference>
<dbReference type="SMART" id="SM00239">
    <property type="entry name" value="C2"/>
    <property type="match status" value="1"/>
</dbReference>
<keyword evidence="2" id="KW-0106">Calcium</keyword>
<evidence type="ECO:0000313" key="4">
    <source>
        <dbReference type="EMBL" id="PRQ57871.1"/>
    </source>
</evidence>
<gene>
    <name evidence="4" type="ORF">RchiOBHm_Chr1g0353061</name>
</gene>